<evidence type="ECO:0000259" key="1">
    <source>
        <dbReference type="Pfam" id="PF20231"/>
    </source>
</evidence>
<dbReference type="AlphaFoldDB" id="A0A8H5C6F1"/>
<organism evidence="2 3">
    <name type="scientific">Tetrapyrgos nigripes</name>
    <dbReference type="NCBI Taxonomy" id="182062"/>
    <lineage>
        <taxon>Eukaryota</taxon>
        <taxon>Fungi</taxon>
        <taxon>Dikarya</taxon>
        <taxon>Basidiomycota</taxon>
        <taxon>Agaricomycotina</taxon>
        <taxon>Agaricomycetes</taxon>
        <taxon>Agaricomycetidae</taxon>
        <taxon>Agaricales</taxon>
        <taxon>Marasmiineae</taxon>
        <taxon>Marasmiaceae</taxon>
        <taxon>Tetrapyrgos</taxon>
    </lineage>
</organism>
<protein>
    <recommendedName>
        <fullName evidence="1">DUF6589 domain-containing protein</fullName>
    </recommendedName>
</protein>
<dbReference type="OrthoDB" id="2496395at2759"/>
<keyword evidence="3" id="KW-1185">Reference proteome</keyword>
<evidence type="ECO:0000313" key="3">
    <source>
        <dbReference type="Proteomes" id="UP000559256"/>
    </source>
</evidence>
<sequence length="268" mass="30229">MDMYTLWKEGHESTESAGNLVEDETWELQEDMDMENMDADVDNMEVGVLLERVFETRMVLLVLPVGATVEKTACLPIGSNSSWEWLSMISPCVEVFRKLATNINDSCGEARQGSRHAPPDLSKDIRILMDSLREHGVYKITKRRVFDVDDSPAKDVITEGLCNLSSPLAEYNAAFKRLQRRRRQMPITGGLDPGLEEFVSSDMRESAGDELRVDVKEDVEGVEEVTDLAEDVFEGDIARAIDDEEVQTFTLDNEEDVALDMDVVEVTW</sequence>
<dbReference type="EMBL" id="JAACJM010000250">
    <property type="protein sequence ID" value="KAF5334852.1"/>
    <property type="molecule type" value="Genomic_DNA"/>
</dbReference>
<gene>
    <name evidence="2" type="ORF">D9758_014300</name>
</gene>
<proteinExistence type="predicted"/>
<reference evidence="2 3" key="1">
    <citation type="journal article" date="2020" name="ISME J.">
        <title>Uncovering the hidden diversity of litter-decomposition mechanisms in mushroom-forming fungi.</title>
        <authorList>
            <person name="Floudas D."/>
            <person name="Bentzer J."/>
            <person name="Ahren D."/>
            <person name="Johansson T."/>
            <person name="Persson P."/>
            <person name="Tunlid A."/>
        </authorList>
    </citation>
    <scope>NUCLEOTIDE SEQUENCE [LARGE SCALE GENOMIC DNA]</scope>
    <source>
        <strain evidence="2 3">CBS 291.85</strain>
    </source>
</reference>
<dbReference type="Proteomes" id="UP000559256">
    <property type="component" value="Unassembled WGS sequence"/>
</dbReference>
<dbReference type="Pfam" id="PF20231">
    <property type="entry name" value="DUF6589"/>
    <property type="match status" value="1"/>
</dbReference>
<accession>A0A8H5C6F1</accession>
<name>A0A8H5C6F1_9AGAR</name>
<evidence type="ECO:0000313" key="2">
    <source>
        <dbReference type="EMBL" id="KAF5334852.1"/>
    </source>
</evidence>
<feature type="domain" description="DUF6589" evidence="1">
    <location>
        <begin position="78"/>
        <end position="116"/>
    </location>
</feature>
<dbReference type="InterPro" id="IPR046496">
    <property type="entry name" value="DUF6589"/>
</dbReference>
<comment type="caution">
    <text evidence="2">The sequence shown here is derived from an EMBL/GenBank/DDBJ whole genome shotgun (WGS) entry which is preliminary data.</text>
</comment>